<evidence type="ECO:0000256" key="3">
    <source>
        <dbReference type="ARBA" id="ARBA00022692"/>
    </source>
</evidence>
<dbReference type="InterPro" id="IPR001123">
    <property type="entry name" value="LeuE-type"/>
</dbReference>
<feature type="transmembrane region" description="Helical" evidence="6">
    <location>
        <begin position="105"/>
        <end position="126"/>
    </location>
</feature>
<dbReference type="EMBL" id="JBHMAA010000025">
    <property type="protein sequence ID" value="MFB9951544.1"/>
    <property type="molecule type" value="Genomic_DNA"/>
</dbReference>
<accession>A0ABV6ALN8</accession>
<dbReference type="RefSeq" id="WP_377264368.1">
    <property type="nucleotide sequence ID" value="NZ_JBHMAA010000025.1"/>
</dbReference>
<gene>
    <name evidence="7" type="ORF">ACFFP0_22070</name>
</gene>
<comment type="caution">
    <text evidence="7">The sequence shown here is derived from an EMBL/GenBank/DDBJ whole genome shotgun (WGS) entry which is preliminary data.</text>
</comment>
<evidence type="ECO:0000256" key="5">
    <source>
        <dbReference type="ARBA" id="ARBA00023136"/>
    </source>
</evidence>
<organism evidence="7 8">
    <name type="scientific">Rhizobium puerariae</name>
    <dbReference type="NCBI Taxonomy" id="1585791"/>
    <lineage>
        <taxon>Bacteria</taxon>
        <taxon>Pseudomonadati</taxon>
        <taxon>Pseudomonadota</taxon>
        <taxon>Alphaproteobacteria</taxon>
        <taxon>Hyphomicrobiales</taxon>
        <taxon>Rhizobiaceae</taxon>
        <taxon>Rhizobium/Agrobacterium group</taxon>
        <taxon>Rhizobium</taxon>
    </lineage>
</organism>
<name>A0ABV6ALN8_9HYPH</name>
<feature type="transmembrane region" description="Helical" evidence="6">
    <location>
        <begin position="44"/>
        <end position="62"/>
    </location>
</feature>
<protein>
    <submittedName>
        <fullName evidence="7">LysE family translocator</fullName>
    </submittedName>
</protein>
<keyword evidence="3 6" id="KW-0812">Transmembrane</keyword>
<feature type="transmembrane region" description="Helical" evidence="6">
    <location>
        <begin position="68"/>
        <end position="85"/>
    </location>
</feature>
<evidence type="ECO:0000313" key="7">
    <source>
        <dbReference type="EMBL" id="MFB9951544.1"/>
    </source>
</evidence>
<evidence type="ECO:0000256" key="4">
    <source>
        <dbReference type="ARBA" id="ARBA00022989"/>
    </source>
</evidence>
<evidence type="ECO:0000313" key="8">
    <source>
        <dbReference type="Proteomes" id="UP001589692"/>
    </source>
</evidence>
<dbReference type="Proteomes" id="UP001589692">
    <property type="component" value="Unassembled WGS sequence"/>
</dbReference>
<keyword evidence="2" id="KW-1003">Cell membrane</keyword>
<feature type="transmembrane region" description="Helical" evidence="6">
    <location>
        <begin position="132"/>
        <end position="156"/>
    </location>
</feature>
<reference evidence="7 8" key="1">
    <citation type="submission" date="2024-09" db="EMBL/GenBank/DDBJ databases">
        <authorList>
            <person name="Sun Q."/>
            <person name="Mori K."/>
        </authorList>
    </citation>
    <scope>NUCLEOTIDE SEQUENCE [LARGE SCALE GENOMIC DNA]</scope>
    <source>
        <strain evidence="7 8">TBRC 4938</strain>
    </source>
</reference>
<dbReference type="PANTHER" id="PTHR30086">
    <property type="entry name" value="ARGININE EXPORTER PROTEIN ARGO"/>
    <property type="match status" value="1"/>
</dbReference>
<feature type="transmembrane region" description="Helical" evidence="6">
    <location>
        <begin position="6"/>
        <end position="24"/>
    </location>
</feature>
<keyword evidence="5 6" id="KW-0472">Membrane</keyword>
<keyword evidence="8" id="KW-1185">Reference proteome</keyword>
<comment type="subcellular location">
    <subcellularLocation>
        <location evidence="1">Cell membrane</location>
        <topology evidence="1">Multi-pass membrane protein</topology>
    </subcellularLocation>
</comment>
<sequence>MTPLQFILAILLLLCTPGPTNTLMALGGYSRGWARALPLIPGELFGYLVVIVPVATLAAPFFDAYPEAAIWTKLAAGLWVLYLSYRLWTSGKKAKEGAEISVRQVFVTTVLNPKALIIALVIMPHAGLLRLLPWLGLFAALVLFAANGWIVFGNLMRRTERFEIKPVLVHRVAAACLFLFAMILASSSIQSLA</sequence>
<evidence type="ECO:0000256" key="6">
    <source>
        <dbReference type="SAM" id="Phobius"/>
    </source>
</evidence>
<feature type="transmembrane region" description="Helical" evidence="6">
    <location>
        <begin position="168"/>
        <end position="189"/>
    </location>
</feature>
<keyword evidence="4 6" id="KW-1133">Transmembrane helix</keyword>
<dbReference type="PANTHER" id="PTHR30086:SF20">
    <property type="entry name" value="ARGININE EXPORTER PROTEIN ARGO-RELATED"/>
    <property type="match status" value="1"/>
</dbReference>
<proteinExistence type="predicted"/>
<evidence type="ECO:0000256" key="2">
    <source>
        <dbReference type="ARBA" id="ARBA00022475"/>
    </source>
</evidence>
<evidence type="ECO:0000256" key="1">
    <source>
        <dbReference type="ARBA" id="ARBA00004651"/>
    </source>
</evidence>